<dbReference type="Proteomes" id="UP000815325">
    <property type="component" value="Unassembled WGS sequence"/>
</dbReference>
<sequence>MPYPDEEEGLYWQNSPPSGTPSNGSLHEDEGTTRTDSQAAEGEGDSLNTFLHEPWQEDDRHGSAGELEPEWGSEQTREFDPVYLAGDSSQEDDEDKGHTDDGTDYGEEEDQQQRQAAPEDVDSFMFEEDARPKEHVQFFFEMGYADQDVDDRLPSHIRQNRTARKQASEHHVSS</sequence>
<comment type="caution">
    <text evidence="2">The sequence shown here is derived from an EMBL/GenBank/DDBJ whole genome shotgun (WGS) entry which is preliminary data.</text>
</comment>
<accession>A0ABQ7H402</accession>
<keyword evidence="3" id="KW-1185">Reference proteome</keyword>
<feature type="compositionally biased region" description="Basic and acidic residues" evidence="1">
    <location>
        <begin position="54"/>
        <end position="63"/>
    </location>
</feature>
<dbReference type="EMBL" id="MU069482">
    <property type="protein sequence ID" value="KAF5841587.1"/>
    <property type="molecule type" value="Genomic_DNA"/>
</dbReference>
<evidence type="ECO:0000313" key="2">
    <source>
        <dbReference type="EMBL" id="KAF5841587.1"/>
    </source>
</evidence>
<protein>
    <recommendedName>
        <fullName evidence="4">Encoded protein</fullName>
    </recommendedName>
</protein>
<proteinExistence type="predicted"/>
<evidence type="ECO:0008006" key="4">
    <source>
        <dbReference type="Google" id="ProtNLM"/>
    </source>
</evidence>
<gene>
    <name evidence="2" type="ORF">DUNSADRAFT_12285</name>
</gene>
<feature type="compositionally biased region" description="Low complexity" evidence="1">
    <location>
        <begin position="14"/>
        <end position="25"/>
    </location>
</feature>
<evidence type="ECO:0000313" key="3">
    <source>
        <dbReference type="Proteomes" id="UP000815325"/>
    </source>
</evidence>
<name>A0ABQ7H402_DUNSA</name>
<evidence type="ECO:0000256" key="1">
    <source>
        <dbReference type="SAM" id="MobiDB-lite"/>
    </source>
</evidence>
<organism evidence="2 3">
    <name type="scientific">Dunaliella salina</name>
    <name type="common">Green alga</name>
    <name type="synonym">Protococcus salinus</name>
    <dbReference type="NCBI Taxonomy" id="3046"/>
    <lineage>
        <taxon>Eukaryota</taxon>
        <taxon>Viridiplantae</taxon>
        <taxon>Chlorophyta</taxon>
        <taxon>core chlorophytes</taxon>
        <taxon>Chlorophyceae</taxon>
        <taxon>CS clade</taxon>
        <taxon>Chlamydomonadales</taxon>
        <taxon>Dunaliellaceae</taxon>
        <taxon>Dunaliella</taxon>
    </lineage>
</organism>
<feature type="region of interest" description="Disordered" evidence="1">
    <location>
        <begin position="1"/>
        <end position="129"/>
    </location>
</feature>
<reference evidence="2" key="1">
    <citation type="submission" date="2017-08" db="EMBL/GenBank/DDBJ databases">
        <authorList>
            <person name="Polle J.E."/>
            <person name="Barry K."/>
            <person name="Cushman J."/>
            <person name="Schmutz J."/>
            <person name="Tran D."/>
            <person name="Hathwaick L.T."/>
            <person name="Yim W.C."/>
            <person name="Jenkins J."/>
            <person name="Mckie-Krisberg Z.M."/>
            <person name="Prochnik S."/>
            <person name="Lindquist E."/>
            <person name="Dockter R.B."/>
            <person name="Adam C."/>
            <person name="Molina H."/>
            <person name="Bunkerborg J."/>
            <person name="Jin E."/>
            <person name="Buchheim M."/>
            <person name="Magnuson J."/>
        </authorList>
    </citation>
    <scope>NUCLEOTIDE SEQUENCE</scope>
    <source>
        <strain evidence="2">CCAP 19/18</strain>
    </source>
</reference>
<feature type="region of interest" description="Disordered" evidence="1">
    <location>
        <begin position="151"/>
        <end position="174"/>
    </location>
</feature>